<dbReference type="NCBIfam" id="TIGR00231">
    <property type="entry name" value="small_GTP"/>
    <property type="match status" value="1"/>
</dbReference>
<evidence type="ECO:0000313" key="2">
    <source>
        <dbReference type="EMBL" id="OHT10681.1"/>
    </source>
</evidence>
<dbReference type="SMART" id="SM00175">
    <property type="entry name" value="RAB"/>
    <property type="match status" value="1"/>
</dbReference>
<dbReference type="InterPro" id="IPR001806">
    <property type="entry name" value="Small_GTPase"/>
</dbReference>
<sequence>MRIILSYLSCIRKMRRNSGNTELAQKIILLGNASVGKTSLMNRWFNDTFENDTRSTIGASNIIKTVEVEGKEIKVALWDTAGQEQYRSIVPLYIRSAKVAIIVTSITDLDSIKSIPFWLDLISCSQTNEIKTILAVNKIDLTEFANDEQAHDAIEQYQARFSHYFYISALSGENVSEMFHAAASIASKITPLNSNILGPETVEPKTNSSCC</sequence>
<accession>A0A1J4KH56</accession>
<dbReference type="RefSeq" id="XP_068363817.1">
    <property type="nucleotide sequence ID" value="XM_068491752.1"/>
</dbReference>
<gene>
    <name evidence="2" type="primary">RAB30</name>
    <name evidence="2" type="ORF">TRFO_04196</name>
</gene>
<evidence type="ECO:0000313" key="3">
    <source>
        <dbReference type="Proteomes" id="UP000179807"/>
    </source>
</evidence>
<organism evidence="2 3">
    <name type="scientific">Tritrichomonas foetus</name>
    <dbReference type="NCBI Taxonomy" id="1144522"/>
    <lineage>
        <taxon>Eukaryota</taxon>
        <taxon>Metamonada</taxon>
        <taxon>Parabasalia</taxon>
        <taxon>Tritrichomonadida</taxon>
        <taxon>Tritrichomonadidae</taxon>
        <taxon>Tritrichomonas</taxon>
    </lineage>
</organism>
<dbReference type="SUPFAM" id="SSF52540">
    <property type="entry name" value="P-loop containing nucleoside triphosphate hydrolases"/>
    <property type="match status" value="1"/>
</dbReference>
<dbReference type="SMART" id="SM00173">
    <property type="entry name" value="RAS"/>
    <property type="match status" value="1"/>
</dbReference>
<dbReference type="PRINTS" id="PR00449">
    <property type="entry name" value="RASTRNSFRMNG"/>
</dbReference>
<dbReference type="Pfam" id="PF00071">
    <property type="entry name" value="Ras"/>
    <property type="match status" value="1"/>
</dbReference>
<keyword evidence="1" id="KW-0547">Nucleotide-binding</keyword>
<dbReference type="PANTHER" id="PTHR47978">
    <property type="match status" value="1"/>
</dbReference>
<dbReference type="VEuPathDB" id="TrichDB:TRFO_04196"/>
<dbReference type="InterPro" id="IPR005225">
    <property type="entry name" value="Small_GTP-bd"/>
</dbReference>
<protein>
    <submittedName>
        <fullName evidence="2">Ras-related protein Rab-30</fullName>
    </submittedName>
</protein>
<dbReference type="CDD" id="cd00154">
    <property type="entry name" value="Rab"/>
    <property type="match status" value="1"/>
</dbReference>
<dbReference type="AlphaFoldDB" id="A0A1J4KH56"/>
<dbReference type="GeneID" id="94826456"/>
<dbReference type="FunFam" id="3.40.50.300:FF:000808">
    <property type="entry name" value="Small GTP-binding protein, putative"/>
    <property type="match status" value="1"/>
</dbReference>
<dbReference type="GO" id="GO:0005525">
    <property type="term" value="F:GTP binding"/>
    <property type="evidence" value="ECO:0007669"/>
    <property type="project" value="InterPro"/>
</dbReference>
<dbReference type="EMBL" id="MLAK01000605">
    <property type="protein sequence ID" value="OHT10681.1"/>
    <property type="molecule type" value="Genomic_DNA"/>
</dbReference>
<reference evidence="2" key="1">
    <citation type="submission" date="2016-10" db="EMBL/GenBank/DDBJ databases">
        <authorList>
            <person name="Benchimol M."/>
            <person name="Almeida L.G."/>
            <person name="Vasconcelos A.T."/>
            <person name="Perreira-Neves A."/>
            <person name="Rosa I.A."/>
            <person name="Tasca T."/>
            <person name="Bogo M.R."/>
            <person name="de Souza W."/>
        </authorList>
    </citation>
    <scope>NUCLEOTIDE SEQUENCE [LARGE SCALE GENOMIC DNA]</scope>
    <source>
        <strain evidence="2">K</strain>
    </source>
</reference>
<dbReference type="SMART" id="SM00174">
    <property type="entry name" value="RHO"/>
    <property type="match status" value="1"/>
</dbReference>
<dbReference type="Proteomes" id="UP000179807">
    <property type="component" value="Unassembled WGS sequence"/>
</dbReference>
<dbReference type="OrthoDB" id="6585768at2759"/>
<comment type="caution">
    <text evidence="2">The sequence shown here is derived from an EMBL/GenBank/DDBJ whole genome shotgun (WGS) entry which is preliminary data.</text>
</comment>
<dbReference type="InterPro" id="IPR027417">
    <property type="entry name" value="P-loop_NTPase"/>
</dbReference>
<evidence type="ECO:0000256" key="1">
    <source>
        <dbReference type="ARBA" id="ARBA00022741"/>
    </source>
</evidence>
<dbReference type="Gene3D" id="3.40.50.300">
    <property type="entry name" value="P-loop containing nucleotide triphosphate hydrolases"/>
    <property type="match status" value="1"/>
</dbReference>
<dbReference type="GO" id="GO:0003924">
    <property type="term" value="F:GTPase activity"/>
    <property type="evidence" value="ECO:0007669"/>
    <property type="project" value="InterPro"/>
</dbReference>
<keyword evidence="3" id="KW-1185">Reference proteome</keyword>
<proteinExistence type="predicted"/>
<dbReference type="PROSITE" id="PS51419">
    <property type="entry name" value="RAB"/>
    <property type="match status" value="1"/>
</dbReference>
<name>A0A1J4KH56_9EUKA</name>